<dbReference type="HOGENOM" id="CLU_3088896_0_0_1"/>
<accession>A0A0D0A604</accession>
<keyword evidence="2" id="KW-1185">Reference proteome</keyword>
<protein>
    <submittedName>
        <fullName evidence="1">Unplaced genomic scaffold CY34scaffold_764, whole genome shotgun sequence</fullName>
    </submittedName>
</protein>
<dbReference type="InParanoid" id="A0A0D0A604"/>
<organism evidence="1 2">
    <name type="scientific">Suillus luteus UH-Slu-Lm8-n1</name>
    <dbReference type="NCBI Taxonomy" id="930992"/>
    <lineage>
        <taxon>Eukaryota</taxon>
        <taxon>Fungi</taxon>
        <taxon>Dikarya</taxon>
        <taxon>Basidiomycota</taxon>
        <taxon>Agaricomycotina</taxon>
        <taxon>Agaricomycetes</taxon>
        <taxon>Agaricomycetidae</taxon>
        <taxon>Boletales</taxon>
        <taxon>Suillineae</taxon>
        <taxon>Suillaceae</taxon>
        <taxon>Suillus</taxon>
    </lineage>
</organism>
<sequence>MAEHREAAEARCSFDEAILTEGILERVQSSLRATFSYKNASALTVCSVMIYL</sequence>
<evidence type="ECO:0000313" key="1">
    <source>
        <dbReference type="EMBL" id="KIK33654.1"/>
    </source>
</evidence>
<proteinExistence type="predicted"/>
<dbReference type="AlphaFoldDB" id="A0A0D0A604"/>
<reference evidence="2" key="2">
    <citation type="submission" date="2015-01" db="EMBL/GenBank/DDBJ databases">
        <title>Evolutionary Origins and Diversification of the Mycorrhizal Mutualists.</title>
        <authorList>
            <consortium name="DOE Joint Genome Institute"/>
            <consortium name="Mycorrhizal Genomics Consortium"/>
            <person name="Kohler A."/>
            <person name="Kuo A."/>
            <person name="Nagy L.G."/>
            <person name="Floudas D."/>
            <person name="Copeland A."/>
            <person name="Barry K.W."/>
            <person name="Cichocki N."/>
            <person name="Veneault-Fourrey C."/>
            <person name="LaButti K."/>
            <person name="Lindquist E.A."/>
            <person name="Lipzen A."/>
            <person name="Lundell T."/>
            <person name="Morin E."/>
            <person name="Murat C."/>
            <person name="Riley R."/>
            <person name="Ohm R."/>
            <person name="Sun H."/>
            <person name="Tunlid A."/>
            <person name="Henrissat B."/>
            <person name="Grigoriev I.V."/>
            <person name="Hibbett D.S."/>
            <person name="Martin F."/>
        </authorList>
    </citation>
    <scope>NUCLEOTIDE SEQUENCE [LARGE SCALE GENOMIC DNA]</scope>
    <source>
        <strain evidence="2">UH-Slu-Lm8-n1</strain>
    </source>
</reference>
<dbReference type="Proteomes" id="UP000054485">
    <property type="component" value="Unassembled WGS sequence"/>
</dbReference>
<gene>
    <name evidence="1" type="ORF">CY34DRAFT_813474</name>
</gene>
<dbReference type="EMBL" id="KN835895">
    <property type="protein sequence ID" value="KIK33654.1"/>
    <property type="molecule type" value="Genomic_DNA"/>
</dbReference>
<name>A0A0D0A604_9AGAM</name>
<evidence type="ECO:0000313" key="2">
    <source>
        <dbReference type="Proteomes" id="UP000054485"/>
    </source>
</evidence>
<reference evidence="1 2" key="1">
    <citation type="submission" date="2014-04" db="EMBL/GenBank/DDBJ databases">
        <authorList>
            <consortium name="DOE Joint Genome Institute"/>
            <person name="Kuo A."/>
            <person name="Ruytinx J."/>
            <person name="Rineau F."/>
            <person name="Colpaert J."/>
            <person name="Kohler A."/>
            <person name="Nagy L.G."/>
            <person name="Floudas D."/>
            <person name="Copeland A."/>
            <person name="Barry K.W."/>
            <person name="Cichocki N."/>
            <person name="Veneault-Fourrey C."/>
            <person name="LaButti K."/>
            <person name="Lindquist E.A."/>
            <person name="Lipzen A."/>
            <person name="Lundell T."/>
            <person name="Morin E."/>
            <person name="Murat C."/>
            <person name="Sun H."/>
            <person name="Tunlid A."/>
            <person name="Henrissat B."/>
            <person name="Grigoriev I.V."/>
            <person name="Hibbett D.S."/>
            <person name="Martin F."/>
            <person name="Nordberg H.P."/>
            <person name="Cantor M.N."/>
            <person name="Hua S.X."/>
        </authorList>
    </citation>
    <scope>NUCLEOTIDE SEQUENCE [LARGE SCALE GENOMIC DNA]</scope>
    <source>
        <strain evidence="1 2">UH-Slu-Lm8-n1</strain>
    </source>
</reference>